<proteinExistence type="predicted"/>
<dbReference type="Pfam" id="PF14542">
    <property type="entry name" value="Acetyltransf_CG"/>
    <property type="match status" value="1"/>
</dbReference>
<dbReference type="InterPro" id="IPR029032">
    <property type="entry name" value="AhpD-like"/>
</dbReference>
<dbReference type="InterPro" id="IPR016181">
    <property type="entry name" value="Acyl_CoA_acyltransferase"/>
</dbReference>
<dbReference type="PANTHER" id="PTHR35446">
    <property type="entry name" value="SI:CH211-175M2.5"/>
    <property type="match status" value="1"/>
</dbReference>
<sequence>MDRVWVDRQTPGVYKALLAVAKQARAAAEDAGLDRRIAELINLRISQINGCVHCLDTHHRAALRAGVTEQEIAVLAGWRRGGPFSARDRAVLGLAEVTATLPDEAELERAYAEAAEQLSPDQISTTIWIATTIGAFNRVSILSKHPTRARKEDAVMTDPTTTTVARNAEKNRYEIHYGGELAGFTEYIERGQDTDFIHTEIDKAFGGKGLGNILAKQALDDVIARGRTIIAHCPFIKAYLDKHPEYDPHVVGKGVVR</sequence>
<dbReference type="PANTHER" id="PTHR35446:SF2">
    <property type="entry name" value="CARBOXYMUCONOLACTONE DECARBOXYLASE-LIKE DOMAIN-CONTAINING PROTEIN"/>
    <property type="match status" value="1"/>
</dbReference>
<dbReference type="Gene3D" id="1.20.1290.10">
    <property type="entry name" value="AhpD-like"/>
    <property type="match status" value="1"/>
</dbReference>
<evidence type="ECO:0000259" key="1">
    <source>
        <dbReference type="PROSITE" id="PS51729"/>
    </source>
</evidence>
<dbReference type="InterPro" id="IPR031165">
    <property type="entry name" value="GNAT_YJDJ"/>
</dbReference>
<keyword evidence="2" id="KW-0575">Peroxidase</keyword>
<evidence type="ECO:0000313" key="3">
    <source>
        <dbReference type="Proteomes" id="UP000252586"/>
    </source>
</evidence>
<dbReference type="NCBIfam" id="TIGR00778">
    <property type="entry name" value="ahpD_dom"/>
    <property type="match status" value="1"/>
</dbReference>
<name>A0A366DL60_9NOCA</name>
<dbReference type="SUPFAM" id="SSF55729">
    <property type="entry name" value="Acyl-CoA N-acyltransferases (Nat)"/>
    <property type="match status" value="1"/>
</dbReference>
<reference evidence="2 3" key="1">
    <citation type="submission" date="2018-06" db="EMBL/GenBank/DDBJ databases">
        <title>Genomic Encyclopedia of Type Strains, Phase IV (KMG-IV): sequencing the most valuable type-strain genomes for metagenomic binning, comparative biology and taxonomic classification.</title>
        <authorList>
            <person name="Goeker M."/>
        </authorList>
    </citation>
    <scope>NUCLEOTIDE SEQUENCE [LARGE SCALE GENOMIC DNA]</scope>
    <source>
        <strain evidence="2 3">DSM 44599</strain>
    </source>
</reference>
<accession>A0A366DL60</accession>
<dbReference type="EMBL" id="QNRE01000005">
    <property type="protein sequence ID" value="RBO90827.1"/>
    <property type="molecule type" value="Genomic_DNA"/>
</dbReference>
<dbReference type="AlphaFoldDB" id="A0A366DL60"/>
<dbReference type="InterPro" id="IPR004675">
    <property type="entry name" value="AhpD_core"/>
</dbReference>
<dbReference type="SUPFAM" id="SSF69118">
    <property type="entry name" value="AhpD-like"/>
    <property type="match status" value="1"/>
</dbReference>
<feature type="domain" description="N-acetyltransferase" evidence="1">
    <location>
        <begin position="165"/>
        <end position="251"/>
    </location>
</feature>
<keyword evidence="2" id="KW-0560">Oxidoreductase</keyword>
<keyword evidence="3" id="KW-1185">Reference proteome</keyword>
<dbReference type="InterPro" id="IPR003779">
    <property type="entry name" value="CMD-like"/>
</dbReference>
<dbReference type="OrthoDB" id="9801997at2"/>
<dbReference type="Pfam" id="PF02627">
    <property type="entry name" value="CMD"/>
    <property type="match status" value="1"/>
</dbReference>
<protein>
    <submittedName>
        <fullName evidence="2">AhpD family alkylhydroperoxidase</fullName>
    </submittedName>
</protein>
<dbReference type="STRING" id="1210090.GCA_001613185_01811"/>
<evidence type="ECO:0000313" key="2">
    <source>
        <dbReference type="EMBL" id="RBO90827.1"/>
    </source>
</evidence>
<dbReference type="GO" id="GO:0051920">
    <property type="term" value="F:peroxiredoxin activity"/>
    <property type="evidence" value="ECO:0007669"/>
    <property type="project" value="InterPro"/>
</dbReference>
<dbReference type="Proteomes" id="UP000252586">
    <property type="component" value="Unassembled WGS sequence"/>
</dbReference>
<dbReference type="PROSITE" id="PS51729">
    <property type="entry name" value="GNAT_YJDJ"/>
    <property type="match status" value="1"/>
</dbReference>
<dbReference type="RefSeq" id="WP_067506282.1">
    <property type="nucleotide sequence ID" value="NZ_CP107943.1"/>
</dbReference>
<comment type="caution">
    <text evidence="2">The sequence shown here is derived from an EMBL/GenBank/DDBJ whole genome shotgun (WGS) entry which is preliminary data.</text>
</comment>
<organism evidence="2 3">
    <name type="scientific">Nocardia puris</name>
    <dbReference type="NCBI Taxonomy" id="208602"/>
    <lineage>
        <taxon>Bacteria</taxon>
        <taxon>Bacillati</taxon>
        <taxon>Actinomycetota</taxon>
        <taxon>Actinomycetes</taxon>
        <taxon>Mycobacteriales</taxon>
        <taxon>Nocardiaceae</taxon>
        <taxon>Nocardia</taxon>
    </lineage>
</organism>
<gene>
    <name evidence="2" type="ORF">DFR74_105233</name>
</gene>
<dbReference type="Gene3D" id="3.40.630.30">
    <property type="match status" value="1"/>
</dbReference>